<keyword evidence="6 7" id="KW-0472">Membrane</keyword>
<protein>
    <submittedName>
        <fullName evidence="8">Teichuronic acid biosynthesis protein TuaB</fullName>
    </submittedName>
</protein>
<comment type="caution">
    <text evidence="8">The sequence shown here is derived from an EMBL/GenBank/DDBJ whole genome shotgun (WGS) entry which is preliminary data.</text>
</comment>
<dbReference type="AlphaFoldDB" id="A0A132BVL5"/>
<evidence type="ECO:0000256" key="1">
    <source>
        <dbReference type="ARBA" id="ARBA00004651"/>
    </source>
</evidence>
<evidence type="ECO:0000256" key="2">
    <source>
        <dbReference type="ARBA" id="ARBA00007430"/>
    </source>
</evidence>
<evidence type="ECO:0000256" key="3">
    <source>
        <dbReference type="ARBA" id="ARBA00022475"/>
    </source>
</evidence>
<organism evidence="8 9">
    <name type="scientific">Tritonibacter horizontis</name>
    <dbReference type="NCBI Taxonomy" id="1768241"/>
    <lineage>
        <taxon>Bacteria</taxon>
        <taxon>Pseudomonadati</taxon>
        <taxon>Pseudomonadota</taxon>
        <taxon>Alphaproteobacteria</taxon>
        <taxon>Rhodobacterales</taxon>
        <taxon>Paracoccaceae</taxon>
        <taxon>Tritonibacter</taxon>
    </lineage>
</organism>
<evidence type="ECO:0000313" key="8">
    <source>
        <dbReference type="EMBL" id="KUP92429.1"/>
    </source>
</evidence>
<gene>
    <name evidence="8" type="primary">tuaB</name>
    <name evidence="8" type="ORF">TRIHO_27330</name>
</gene>
<feature type="transmembrane region" description="Helical" evidence="7">
    <location>
        <begin position="148"/>
        <end position="172"/>
    </location>
</feature>
<feature type="transmembrane region" description="Helical" evidence="7">
    <location>
        <begin position="93"/>
        <end position="112"/>
    </location>
</feature>
<evidence type="ECO:0000256" key="7">
    <source>
        <dbReference type="SAM" id="Phobius"/>
    </source>
</evidence>
<evidence type="ECO:0000256" key="5">
    <source>
        <dbReference type="ARBA" id="ARBA00022989"/>
    </source>
</evidence>
<keyword evidence="4 7" id="KW-0812">Transmembrane</keyword>
<dbReference type="Pfam" id="PF13440">
    <property type="entry name" value="Polysacc_synt_3"/>
    <property type="match status" value="1"/>
</dbReference>
<dbReference type="PATRIC" id="fig|1768241.3.peg.2859"/>
<dbReference type="GO" id="GO:0005886">
    <property type="term" value="C:plasma membrane"/>
    <property type="evidence" value="ECO:0007669"/>
    <property type="project" value="UniProtKB-SubCell"/>
</dbReference>
<dbReference type="EMBL" id="LPUY01000075">
    <property type="protein sequence ID" value="KUP92429.1"/>
    <property type="molecule type" value="Genomic_DNA"/>
</dbReference>
<comment type="similarity">
    <text evidence="2">Belongs to the polysaccharide synthase family.</text>
</comment>
<feature type="transmembrane region" description="Helical" evidence="7">
    <location>
        <begin position="419"/>
        <end position="441"/>
    </location>
</feature>
<dbReference type="OrthoDB" id="7605542at2"/>
<proteinExistence type="inferred from homology"/>
<name>A0A132BVL5_9RHOB</name>
<feature type="transmembrane region" description="Helical" evidence="7">
    <location>
        <begin position="50"/>
        <end position="73"/>
    </location>
</feature>
<feature type="transmembrane region" description="Helical" evidence="7">
    <location>
        <begin position="331"/>
        <end position="351"/>
    </location>
</feature>
<sequence>MKLALHGHSLMARVVRSTSWIVLGFGAAQMLRLASNLLLTRILFPEAFGLMALVTVITIGLSLFSDMGVSNAIAQNPRGDDPDFLDTAWTVQILRGGLLWVLTGALAIPAALFYAAPELAYCLPIAGAGLALQGFTPTKVETAYRHLLVGRVTALTLISQILGIAFMVGLALWTQSVIALAIGSAFQEAVRLLLSYWMLPGRRNRFRWEPSATKDLIGLGKWIFLSTACFFLTTQGDRAILGKYISLEAMGVYNIAFFLASFPVQLGQAVNQRLMIPVYRDKPAIDNPANRLRQRQLRFALTAGILSMLWLMAWVGPWLADVMYDDRYKAAGPIIVLLAASLAPSIIVLTYDRASLAAGDSRGFFFYTATRASLQTALFLWGMSQYGLVGGIAAMGVSVILAYPTLMRQTRPYHAQDPLHDVIYSAASVLICGGAVIYHSAEITTALTHF</sequence>
<evidence type="ECO:0000313" key="9">
    <source>
        <dbReference type="Proteomes" id="UP000068382"/>
    </source>
</evidence>
<dbReference type="InterPro" id="IPR050833">
    <property type="entry name" value="Poly_Biosynth_Transport"/>
</dbReference>
<feature type="transmembrane region" description="Helical" evidence="7">
    <location>
        <begin position="388"/>
        <end position="407"/>
    </location>
</feature>
<evidence type="ECO:0000256" key="4">
    <source>
        <dbReference type="ARBA" id="ARBA00022692"/>
    </source>
</evidence>
<reference evidence="8 9" key="1">
    <citation type="submission" date="2015-12" db="EMBL/GenBank/DDBJ databases">
        <title>Genome sequence of the marine Rhodobacteraceae strain O3.65, Candidatus Tritonibacter horizontis.</title>
        <authorList>
            <person name="Poehlein A."/>
            <person name="Giebel H.A."/>
            <person name="Voget S."/>
            <person name="Brinkhoff T."/>
        </authorList>
    </citation>
    <scope>NUCLEOTIDE SEQUENCE [LARGE SCALE GENOMIC DNA]</scope>
    <source>
        <strain evidence="8 9">O3.65</strain>
    </source>
</reference>
<accession>A0A132BVL5</accession>
<keyword evidence="3" id="KW-1003">Cell membrane</keyword>
<evidence type="ECO:0000256" key="6">
    <source>
        <dbReference type="ARBA" id="ARBA00023136"/>
    </source>
</evidence>
<keyword evidence="9" id="KW-1185">Reference proteome</keyword>
<dbReference type="PANTHER" id="PTHR30250">
    <property type="entry name" value="PST FAMILY PREDICTED COLANIC ACID TRANSPORTER"/>
    <property type="match status" value="1"/>
</dbReference>
<comment type="subcellular location">
    <subcellularLocation>
        <location evidence="1">Cell membrane</location>
        <topology evidence="1">Multi-pass membrane protein</topology>
    </subcellularLocation>
</comment>
<feature type="transmembrane region" description="Helical" evidence="7">
    <location>
        <begin position="178"/>
        <end position="199"/>
    </location>
</feature>
<keyword evidence="5 7" id="KW-1133">Transmembrane helix</keyword>
<feature type="transmembrane region" description="Helical" evidence="7">
    <location>
        <begin position="299"/>
        <end position="319"/>
    </location>
</feature>
<dbReference type="PANTHER" id="PTHR30250:SF10">
    <property type="entry name" value="LIPOPOLYSACCHARIDE BIOSYNTHESIS PROTEIN WZXC"/>
    <property type="match status" value="1"/>
</dbReference>
<dbReference type="Proteomes" id="UP000068382">
    <property type="component" value="Unassembled WGS sequence"/>
</dbReference>
<dbReference type="RefSeq" id="WP_068244671.1">
    <property type="nucleotide sequence ID" value="NZ_LPUY01000075.1"/>
</dbReference>